<evidence type="ECO:0000313" key="1">
    <source>
        <dbReference type="EMBL" id="JAD45405.1"/>
    </source>
</evidence>
<reference evidence="1" key="1">
    <citation type="submission" date="2014-09" db="EMBL/GenBank/DDBJ databases">
        <authorList>
            <person name="Magalhaes I.L.F."/>
            <person name="Oliveira U."/>
            <person name="Santos F.R."/>
            <person name="Vidigal T.H.D.A."/>
            <person name="Brescovit A.D."/>
            <person name="Santos A.J."/>
        </authorList>
    </citation>
    <scope>NUCLEOTIDE SEQUENCE</scope>
    <source>
        <tissue evidence="1">Shoot tissue taken approximately 20 cm above the soil surface</tissue>
    </source>
</reference>
<proteinExistence type="predicted"/>
<organism evidence="1">
    <name type="scientific">Arundo donax</name>
    <name type="common">Giant reed</name>
    <name type="synonym">Donax arundinaceus</name>
    <dbReference type="NCBI Taxonomy" id="35708"/>
    <lineage>
        <taxon>Eukaryota</taxon>
        <taxon>Viridiplantae</taxon>
        <taxon>Streptophyta</taxon>
        <taxon>Embryophyta</taxon>
        <taxon>Tracheophyta</taxon>
        <taxon>Spermatophyta</taxon>
        <taxon>Magnoliopsida</taxon>
        <taxon>Liliopsida</taxon>
        <taxon>Poales</taxon>
        <taxon>Poaceae</taxon>
        <taxon>PACMAD clade</taxon>
        <taxon>Arundinoideae</taxon>
        <taxon>Arundineae</taxon>
        <taxon>Arundo</taxon>
    </lineage>
</organism>
<accession>A0A0A9A8S8</accession>
<dbReference type="EMBL" id="GBRH01252490">
    <property type="protein sequence ID" value="JAD45405.1"/>
    <property type="molecule type" value="Transcribed_RNA"/>
</dbReference>
<protein>
    <submittedName>
        <fullName evidence="1">Uncharacterized protein</fullName>
    </submittedName>
</protein>
<name>A0A0A9A8S8_ARUDO</name>
<dbReference type="AlphaFoldDB" id="A0A0A9A8S8"/>
<sequence length="35" mass="3907">MCRCSIKILNLEIWSVGNASRLSKAVQNCHITGIF</sequence>
<reference evidence="1" key="2">
    <citation type="journal article" date="2015" name="Data Brief">
        <title>Shoot transcriptome of the giant reed, Arundo donax.</title>
        <authorList>
            <person name="Barrero R.A."/>
            <person name="Guerrero F.D."/>
            <person name="Moolhuijzen P."/>
            <person name="Goolsby J.A."/>
            <person name="Tidwell J."/>
            <person name="Bellgard S.E."/>
            <person name="Bellgard M.I."/>
        </authorList>
    </citation>
    <scope>NUCLEOTIDE SEQUENCE</scope>
    <source>
        <tissue evidence="1">Shoot tissue taken approximately 20 cm above the soil surface</tissue>
    </source>
</reference>